<gene>
    <name evidence="1" type="ORF">ATANTOWER_022300</name>
</gene>
<keyword evidence="2" id="KW-1185">Reference proteome</keyword>
<dbReference type="Proteomes" id="UP001345963">
    <property type="component" value="Unassembled WGS sequence"/>
</dbReference>
<accession>A0ABU7B114</accession>
<organism evidence="1 2">
    <name type="scientific">Ataeniobius toweri</name>
    <dbReference type="NCBI Taxonomy" id="208326"/>
    <lineage>
        <taxon>Eukaryota</taxon>
        <taxon>Metazoa</taxon>
        <taxon>Chordata</taxon>
        <taxon>Craniata</taxon>
        <taxon>Vertebrata</taxon>
        <taxon>Euteleostomi</taxon>
        <taxon>Actinopterygii</taxon>
        <taxon>Neopterygii</taxon>
        <taxon>Teleostei</taxon>
        <taxon>Neoteleostei</taxon>
        <taxon>Acanthomorphata</taxon>
        <taxon>Ovalentaria</taxon>
        <taxon>Atherinomorphae</taxon>
        <taxon>Cyprinodontiformes</taxon>
        <taxon>Goodeidae</taxon>
        <taxon>Ataeniobius</taxon>
    </lineage>
</organism>
<evidence type="ECO:0000313" key="2">
    <source>
        <dbReference type="Proteomes" id="UP001345963"/>
    </source>
</evidence>
<sequence length="115" mass="12495">MGSAADHQGSSGSCTVLQSPICGCNRLPRHSPELLRGSSTLLGLQRRPPSRPPVLCVCLGRTPGHLPQLGFVLFLGFSLLLRTSPPTRVECFEFCFCWTFLFEWCLESTLKGGGA</sequence>
<protein>
    <submittedName>
        <fullName evidence="1">Uncharacterized protein</fullName>
    </submittedName>
</protein>
<reference evidence="1 2" key="1">
    <citation type="submission" date="2021-07" db="EMBL/GenBank/DDBJ databases">
        <authorList>
            <person name="Palmer J.M."/>
        </authorList>
    </citation>
    <scope>NUCLEOTIDE SEQUENCE [LARGE SCALE GENOMIC DNA]</scope>
    <source>
        <strain evidence="1 2">AT_MEX2019</strain>
        <tissue evidence="1">Muscle</tissue>
    </source>
</reference>
<dbReference type="EMBL" id="JAHUTI010034358">
    <property type="protein sequence ID" value="MED6243554.1"/>
    <property type="molecule type" value="Genomic_DNA"/>
</dbReference>
<evidence type="ECO:0000313" key="1">
    <source>
        <dbReference type="EMBL" id="MED6243554.1"/>
    </source>
</evidence>
<comment type="caution">
    <text evidence="1">The sequence shown here is derived from an EMBL/GenBank/DDBJ whole genome shotgun (WGS) entry which is preliminary data.</text>
</comment>
<name>A0ABU7B114_9TELE</name>
<proteinExistence type="predicted"/>